<reference evidence="1 2" key="1">
    <citation type="journal article" date="2018" name="Sci. Rep.">
        <title>Genomic signatures of local adaptation to the degree of environmental predictability in rotifers.</title>
        <authorList>
            <person name="Franch-Gras L."/>
            <person name="Hahn C."/>
            <person name="Garcia-Roger E.M."/>
            <person name="Carmona M.J."/>
            <person name="Serra M."/>
            <person name="Gomez A."/>
        </authorList>
    </citation>
    <scope>NUCLEOTIDE SEQUENCE [LARGE SCALE GENOMIC DNA]</scope>
    <source>
        <strain evidence="1">HYR1</strain>
    </source>
</reference>
<evidence type="ECO:0000313" key="1">
    <source>
        <dbReference type="EMBL" id="RNA34114.1"/>
    </source>
</evidence>
<organism evidence="1 2">
    <name type="scientific">Brachionus plicatilis</name>
    <name type="common">Marine rotifer</name>
    <name type="synonym">Brachionus muelleri</name>
    <dbReference type="NCBI Taxonomy" id="10195"/>
    <lineage>
        <taxon>Eukaryota</taxon>
        <taxon>Metazoa</taxon>
        <taxon>Spiralia</taxon>
        <taxon>Gnathifera</taxon>
        <taxon>Rotifera</taxon>
        <taxon>Eurotatoria</taxon>
        <taxon>Monogononta</taxon>
        <taxon>Pseudotrocha</taxon>
        <taxon>Ploima</taxon>
        <taxon>Brachionidae</taxon>
        <taxon>Brachionus</taxon>
    </lineage>
</organism>
<dbReference type="Proteomes" id="UP000276133">
    <property type="component" value="Unassembled WGS sequence"/>
</dbReference>
<name>A0A3M7SE71_BRAPC</name>
<dbReference type="EMBL" id="REGN01001523">
    <property type="protein sequence ID" value="RNA34114.1"/>
    <property type="molecule type" value="Genomic_DNA"/>
</dbReference>
<accession>A0A3M7SE71</accession>
<gene>
    <name evidence="1" type="ORF">BpHYR1_025056</name>
</gene>
<evidence type="ECO:0000313" key="2">
    <source>
        <dbReference type="Proteomes" id="UP000276133"/>
    </source>
</evidence>
<keyword evidence="2" id="KW-1185">Reference proteome</keyword>
<comment type="caution">
    <text evidence="1">The sequence shown here is derived from an EMBL/GenBank/DDBJ whole genome shotgun (WGS) entry which is preliminary data.</text>
</comment>
<sequence length="96" mass="11379">MCSKVLQSFKKNKKMMSLKSFLLDLLVGEIRKISEKLKNFAKCLYQKTSLGIFWNPQIVQNVVISCENWIHKMLYLILIIFIQICPSDLFKNFQKF</sequence>
<dbReference type="AlphaFoldDB" id="A0A3M7SE71"/>
<proteinExistence type="predicted"/>
<protein>
    <submittedName>
        <fullName evidence="1">Uncharacterized protein</fullName>
    </submittedName>
</protein>